<dbReference type="Gene3D" id="1.25.40.10">
    <property type="entry name" value="Tetratricopeptide repeat domain"/>
    <property type="match status" value="2"/>
</dbReference>
<dbReference type="EMBL" id="JBHPBY010000051">
    <property type="protein sequence ID" value="MFC1849649.1"/>
    <property type="molecule type" value="Genomic_DNA"/>
</dbReference>
<dbReference type="PROSITE" id="PS50005">
    <property type="entry name" value="TPR"/>
    <property type="match status" value="1"/>
</dbReference>
<dbReference type="InterPro" id="IPR011990">
    <property type="entry name" value="TPR-like_helical_dom_sf"/>
</dbReference>
<dbReference type="Proteomes" id="UP001594351">
    <property type="component" value="Unassembled WGS sequence"/>
</dbReference>
<dbReference type="InterPro" id="IPR019734">
    <property type="entry name" value="TPR_rpt"/>
</dbReference>
<feature type="non-terminal residue" evidence="2">
    <location>
        <position position="519"/>
    </location>
</feature>
<gene>
    <name evidence="2" type="ORF">ACFL27_05510</name>
</gene>
<evidence type="ECO:0000256" key="1">
    <source>
        <dbReference type="PROSITE-ProRule" id="PRU00339"/>
    </source>
</evidence>
<comment type="caution">
    <text evidence="2">The sequence shown here is derived from an EMBL/GenBank/DDBJ whole genome shotgun (WGS) entry which is preliminary data.</text>
</comment>
<keyword evidence="3" id="KW-1185">Reference proteome</keyword>
<proteinExistence type="predicted"/>
<evidence type="ECO:0000313" key="3">
    <source>
        <dbReference type="Proteomes" id="UP001594351"/>
    </source>
</evidence>
<dbReference type="PANTHER" id="PTHR10098:SF108">
    <property type="entry name" value="TETRATRICOPEPTIDE REPEAT PROTEIN 28"/>
    <property type="match status" value="1"/>
</dbReference>
<dbReference type="Pfam" id="PF13424">
    <property type="entry name" value="TPR_12"/>
    <property type="match status" value="2"/>
</dbReference>
<keyword evidence="1" id="KW-0802">TPR repeat</keyword>
<reference evidence="2 3" key="1">
    <citation type="submission" date="2024-09" db="EMBL/GenBank/DDBJ databases">
        <title>Laminarin stimulates single cell rates of sulfate reduction while oxygen inhibits transcriptomic activity in coastal marine sediment.</title>
        <authorList>
            <person name="Lindsay M."/>
            <person name="Orcutt B."/>
            <person name="Emerson D."/>
            <person name="Stepanauskas R."/>
            <person name="D'Angelo T."/>
        </authorList>
    </citation>
    <scope>NUCLEOTIDE SEQUENCE [LARGE SCALE GENOMIC DNA]</scope>
    <source>
        <strain evidence="2">SAG AM-311-K15</strain>
    </source>
</reference>
<dbReference type="SMART" id="SM00028">
    <property type="entry name" value="TPR"/>
    <property type="match status" value="6"/>
</dbReference>
<dbReference type="PANTHER" id="PTHR10098">
    <property type="entry name" value="RAPSYN-RELATED"/>
    <property type="match status" value="1"/>
</dbReference>
<organism evidence="2 3">
    <name type="scientific">candidate division CSSED10-310 bacterium</name>
    <dbReference type="NCBI Taxonomy" id="2855610"/>
    <lineage>
        <taxon>Bacteria</taxon>
        <taxon>Bacteria division CSSED10-310</taxon>
    </lineage>
</organism>
<evidence type="ECO:0000313" key="2">
    <source>
        <dbReference type="EMBL" id="MFC1849649.1"/>
    </source>
</evidence>
<dbReference type="SUPFAM" id="SSF48452">
    <property type="entry name" value="TPR-like"/>
    <property type="match status" value="1"/>
</dbReference>
<accession>A0ABV6YTX5</accession>
<protein>
    <submittedName>
        <fullName evidence="2">Tetratricopeptide repeat protein</fullName>
    </submittedName>
</protein>
<name>A0ABV6YTX5_UNCC1</name>
<feature type="repeat" description="TPR" evidence="1">
    <location>
        <begin position="229"/>
        <end position="262"/>
    </location>
</feature>
<sequence length="519" mass="58703">MQADSDDELMARDRYESLPLPLSLQELIERRLLSLSDGSRHLLRAVAVVGREADVLLAQEMTGTDTKEFPFILEELVQRQILEQQDGITVRFAHNMIREVTLSQLEVEECRILHLQAAQGIEKLFATRKEEYLAELGRHWEGAGNFAEACSCYLKAARRAKERYDHEQAERLYRAYLNLVQTPNSDSITARNELGYDLLQLVGRSSEAISQHKLAVEEARRVGLRKEEAEGYLLLGIVYWSMGHYDLAYQYSGQALTIHQQTGNRESEGKTLHNLAVFHSEHGLIDEALNLYEQALVIHQEVGNKTYEGMSLHNQATILRDLGNADQSQQMHQNALRIFQKIGNRKFEAFSLASLGSIEYKLGNVNKGIQLIEQALRIHRDVGNRRGEGGALSTLAFFHYLNGNMKQSRDLMQLALVIYREVEDLQSEVTVLIQQAGFERQINGNLSLCFRKITEAHSILAKTKNKLNLVSAFCEQGHYALARGQSAHSFIEKIKHIIENLPSGSTGLTKKSIPHLTDA</sequence>